<keyword evidence="3" id="KW-1185">Reference proteome</keyword>
<proteinExistence type="predicted"/>
<name>A0AAV4ZI31_9HYPH</name>
<feature type="compositionally biased region" description="Low complexity" evidence="1">
    <location>
        <begin position="245"/>
        <end position="257"/>
    </location>
</feature>
<reference evidence="2" key="1">
    <citation type="journal article" date="2016" name="Front. Microbiol.">
        <title>Genome Sequence of the Piezophilic, Mesophilic Sulfate-Reducing Bacterium Desulfovibrio indicus J2T.</title>
        <authorList>
            <person name="Cao J."/>
            <person name="Maignien L."/>
            <person name="Shao Z."/>
            <person name="Alain K."/>
            <person name="Jebbar M."/>
        </authorList>
    </citation>
    <scope>NUCLEOTIDE SEQUENCE</scope>
    <source>
        <strain evidence="2">DSM 16372</strain>
    </source>
</reference>
<evidence type="ECO:0000313" key="3">
    <source>
        <dbReference type="Proteomes" id="UP001055247"/>
    </source>
</evidence>
<comment type="caution">
    <text evidence="2">The sequence shown here is derived from an EMBL/GenBank/DDBJ whole genome shotgun (WGS) entry which is preliminary data.</text>
</comment>
<dbReference type="EMBL" id="BPQO01000004">
    <property type="protein sequence ID" value="GJD87838.1"/>
    <property type="molecule type" value="Genomic_DNA"/>
</dbReference>
<gene>
    <name evidence="2" type="ORF">BHAOGJBA_1343</name>
</gene>
<evidence type="ECO:0000256" key="1">
    <source>
        <dbReference type="SAM" id="MobiDB-lite"/>
    </source>
</evidence>
<reference evidence="2" key="2">
    <citation type="submission" date="2021-08" db="EMBL/GenBank/DDBJ databases">
        <authorList>
            <person name="Tani A."/>
            <person name="Ola A."/>
            <person name="Ogura Y."/>
            <person name="Katsura K."/>
            <person name="Hayashi T."/>
        </authorList>
    </citation>
    <scope>NUCLEOTIDE SEQUENCE</scope>
    <source>
        <strain evidence="2">DSM 16372</strain>
    </source>
</reference>
<accession>A0AAV4ZI31</accession>
<protein>
    <submittedName>
        <fullName evidence="2">Uncharacterized protein</fullName>
    </submittedName>
</protein>
<organism evidence="2 3">
    <name type="scientific">Methylobacterium hispanicum</name>
    <dbReference type="NCBI Taxonomy" id="270350"/>
    <lineage>
        <taxon>Bacteria</taxon>
        <taxon>Pseudomonadati</taxon>
        <taxon>Pseudomonadota</taxon>
        <taxon>Alphaproteobacteria</taxon>
        <taxon>Hyphomicrobiales</taxon>
        <taxon>Methylobacteriaceae</taxon>
        <taxon>Methylobacterium</taxon>
    </lineage>
</organism>
<sequence>MRAVQSRDPGQAVVFPVSSTRVQPIRDQAIEPAARAAFQVGYETHPRWTVRRISTTNRFRDIGIWAFGSGVSFIEPCGDPSCRRGGPHSGGKHVVPHVNDPSHAWRGHRRGEIGKAPELFGSRCVAPAAKEQRRTVVDDAMWTERHPAFRRRNHEGRCSHRCRDESGQQSVVYGKPRIRIAFDLERQGGALMPAVLHERTGAFGKHGLEGGGRHVALARGHDDVSGRDPAVLGDIVGSLGDGDAEAAGQLASSQSAGPVDPILKPSKA</sequence>
<feature type="region of interest" description="Disordered" evidence="1">
    <location>
        <begin position="243"/>
        <end position="268"/>
    </location>
</feature>
<evidence type="ECO:0000313" key="2">
    <source>
        <dbReference type="EMBL" id="GJD87838.1"/>
    </source>
</evidence>
<dbReference type="AlphaFoldDB" id="A0AAV4ZI31"/>
<dbReference type="Proteomes" id="UP001055247">
    <property type="component" value="Unassembled WGS sequence"/>
</dbReference>